<dbReference type="PANTHER" id="PTHR46370">
    <property type="entry name" value="GPALPP MOTIFS-CONTAINING PROTEIN 1"/>
    <property type="match status" value="1"/>
</dbReference>
<feature type="region of interest" description="Disordered" evidence="2">
    <location>
        <begin position="1"/>
        <end position="20"/>
    </location>
</feature>
<feature type="region of interest" description="Disordered" evidence="2">
    <location>
        <begin position="109"/>
        <end position="241"/>
    </location>
</feature>
<keyword evidence="5" id="KW-1185">Reference proteome</keyword>
<reference evidence="4" key="4">
    <citation type="submission" date="2025-09" db="UniProtKB">
        <authorList>
            <consortium name="Ensembl"/>
        </authorList>
    </citation>
    <scope>IDENTIFICATION</scope>
</reference>
<dbReference type="InterPro" id="IPR022226">
    <property type="entry name" value="DUF3752"/>
</dbReference>
<name>F7BPC9_CIOIN</name>
<evidence type="ECO:0000256" key="2">
    <source>
        <dbReference type="SAM" id="MobiDB-lite"/>
    </source>
</evidence>
<feature type="domain" description="DUF3752" evidence="3">
    <location>
        <begin position="111"/>
        <end position="232"/>
    </location>
</feature>
<organism evidence="4 5">
    <name type="scientific">Ciona intestinalis</name>
    <name type="common">Transparent sea squirt</name>
    <name type="synonym">Ascidia intestinalis</name>
    <dbReference type="NCBI Taxonomy" id="7719"/>
    <lineage>
        <taxon>Eukaryota</taxon>
        <taxon>Metazoa</taxon>
        <taxon>Chordata</taxon>
        <taxon>Tunicata</taxon>
        <taxon>Ascidiacea</taxon>
        <taxon>Phlebobranchia</taxon>
        <taxon>Cionidae</taxon>
        <taxon>Ciona</taxon>
    </lineage>
</organism>
<dbReference type="HOGENOM" id="CLU_029231_1_0_1"/>
<dbReference type="InterPro" id="IPR046331">
    <property type="entry name" value="GPAM1-like"/>
</dbReference>
<evidence type="ECO:0000259" key="3">
    <source>
        <dbReference type="Pfam" id="PF12572"/>
    </source>
</evidence>
<feature type="compositionally biased region" description="Polar residues" evidence="2">
    <location>
        <begin position="228"/>
        <end position="241"/>
    </location>
</feature>
<proteinExistence type="predicted"/>
<evidence type="ECO:0000313" key="4">
    <source>
        <dbReference type="Ensembl" id="ENSCINP00000010941.3"/>
    </source>
</evidence>
<dbReference type="FunCoup" id="F7BPC9">
    <property type="interactions" value="540"/>
</dbReference>
<dbReference type="EMBL" id="EAAA01000139">
    <property type="status" value="NOT_ANNOTATED_CDS"/>
    <property type="molecule type" value="Genomic_DNA"/>
</dbReference>
<dbReference type="AlphaFoldDB" id="F7BPC9"/>
<dbReference type="STRING" id="7719.ENSCINP00000010941"/>
<evidence type="ECO:0000313" key="5">
    <source>
        <dbReference type="Proteomes" id="UP000008144"/>
    </source>
</evidence>
<accession>F7BPC9</accession>
<evidence type="ECO:0000256" key="1">
    <source>
        <dbReference type="ARBA" id="ARBA00023489"/>
    </source>
</evidence>
<reference evidence="5" key="1">
    <citation type="journal article" date="2002" name="Science">
        <title>The draft genome of Ciona intestinalis: insights into chordate and vertebrate origins.</title>
        <authorList>
            <person name="Dehal P."/>
            <person name="Satou Y."/>
            <person name="Campbell R.K."/>
            <person name="Chapman J."/>
            <person name="Degnan B."/>
            <person name="De Tomaso A."/>
            <person name="Davidson B."/>
            <person name="Di Gregorio A."/>
            <person name="Gelpke M."/>
            <person name="Goodstein D.M."/>
            <person name="Harafuji N."/>
            <person name="Hastings K.E."/>
            <person name="Ho I."/>
            <person name="Hotta K."/>
            <person name="Huang W."/>
            <person name="Kawashima T."/>
            <person name="Lemaire P."/>
            <person name="Martinez D."/>
            <person name="Meinertzhagen I.A."/>
            <person name="Necula S."/>
            <person name="Nonaka M."/>
            <person name="Putnam N."/>
            <person name="Rash S."/>
            <person name="Saiga H."/>
            <person name="Satake M."/>
            <person name="Terry A."/>
            <person name="Yamada L."/>
            <person name="Wang H.G."/>
            <person name="Awazu S."/>
            <person name="Azumi K."/>
            <person name="Boore J."/>
            <person name="Branno M."/>
            <person name="Chin-Bow S."/>
            <person name="DeSantis R."/>
            <person name="Doyle S."/>
            <person name="Francino P."/>
            <person name="Keys D.N."/>
            <person name="Haga S."/>
            <person name="Hayashi H."/>
            <person name="Hino K."/>
            <person name="Imai K.S."/>
            <person name="Inaba K."/>
            <person name="Kano S."/>
            <person name="Kobayashi K."/>
            <person name="Kobayashi M."/>
            <person name="Lee B.I."/>
            <person name="Makabe K.W."/>
            <person name="Manohar C."/>
            <person name="Matassi G."/>
            <person name="Medina M."/>
            <person name="Mochizuki Y."/>
            <person name="Mount S."/>
            <person name="Morishita T."/>
            <person name="Miura S."/>
            <person name="Nakayama A."/>
            <person name="Nishizaka S."/>
            <person name="Nomoto H."/>
            <person name="Ohta F."/>
            <person name="Oishi K."/>
            <person name="Rigoutsos I."/>
            <person name="Sano M."/>
            <person name="Sasaki A."/>
            <person name="Sasakura Y."/>
            <person name="Shoguchi E."/>
            <person name="Shin-i T."/>
            <person name="Spagnuolo A."/>
            <person name="Stainier D."/>
            <person name="Suzuki M.M."/>
            <person name="Tassy O."/>
            <person name="Takatori N."/>
            <person name="Tokuoka M."/>
            <person name="Yagi K."/>
            <person name="Yoshizaki F."/>
            <person name="Wada S."/>
            <person name="Zhang C."/>
            <person name="Hyatt P.D."/>
            <person name="Larimer F."/>
            <person name="Detter C."/>
            <person name="Doggett N."/>
            <person name="Glavina T."/>
            <person name="Hawkins T."/>
            <person name="Richardson P."/>
            <person name="Lucas S."/>
            <person name="Kohara Y."/>
            <person name="Levine M."/>
            <person name="Satoh N."/>
            <person name="Rokhsar D.S."/>
        </authorList>
    </citation>
    <scope>NUCLEOTIDE SEQUENCE [LARGE SCALE GENOMIC DNA]</scope>
</reference>
<feature type="compositionally biased region" description="Basic and acidic residues" evidence="2">
    <location>
        <begin position="190"/>
        <end position="227"/>
    </location>
</feature>
<sequence length="241" mass="27015">FGPALPPGFNQNDAFEYGPALPPGFIKSNPVVVGPSLPQASANSDSSDDEIIGPLPPSKSDQYDSKTIIAHEFENRSVSMKDKLTGDGKPKKLEREEWMLELPPVLQGFGMGPRQFRAKPVEIGDRSGWTETPGDKNKPKKSKPLSAQSVKEMYAKESDVEVRKALSSFEEEGRKESLYSMHNKERKRKLKEEKETGPTRKPFDRDTDLNVRQFDKAMKKQKLKSDLSSRFSHGETSATFL</sequence>
<feature type="compositionally biased region" description="Basic and acidic residues" evidence="2">
    <location>
        <begin position="153"/>
        <end position="164"/>
    </location>
</feature>
<dbReference type="Pfam" id="PF12572">
    <property type="entry name" value="DUF3752"/>
    <property type="match status" value="1"/>
</dbReference>
<dbReference type="InParanoid" id="F7BPC9"/>
<reference evidence="4" key="2">
    <citation type="journal article" date="2008" name="Genome Biol.">
        <title>Improved genome assembly and evidence-based global gene model set for the chordate Ciona intestinalis: new insight into intron and operon populations.</title>
        <authorList>
            <person name="Satou Y."/>
            <person name="Mineta K."/>
            <person name="Ogasawara M."/>
            <person name="Sasakura Y."/>
            <person name="Shoguchi E."/>
            <person name="Ueno K."/>
            <person name="Yamada L."/>
            <person name="Matsumoto J."/>
            <person name="Wasserscheid J."/>
            <person name="Dewar K."/>
            <person name="Wiley G.B."/>
            <person name="Macmil S.L."/>
            <person name="Roe B.A."/>
            <person name="Zeller R.W."/>
            <person name="Hastings K.E."/>
            <person name="Lemaire P."/>
            <person name="Lindquist E."/>
            <person name="Endo T."/>
            <person name="Hotta K."/>
            <person name="Inaba K."/>
        </authorList>
    </citation>
    <scope>NUCLEOTIDE SEQUENCE [LARGE SCALE GENOMIC DNA]</scope>
    <source>
        <strain evidence="4">wild type</strain>
    </source>
</reference>
<dbReference type="Ensembl" id="ENSCINT00000010941.3">
    <property type="protein sequence ID" value="ENSCINP00000010941.3"/>
    <property type="gene ID" value="ENSCING00000005326.3"/>
</dbReference>
<protein>
    <recommendedName>
        <fullName evidence="1">GPALPP motifs-containing protein 1</fullName>
    </recommendedName>
</protein>
<dbReference type="GeneTree" id="ENSGT00940000163575"/>
<feature type="region of interest" description="Disordered" evidence="2">
    <location>
        <begin position="31"/>
        <end position="66"/>
    </location>
</feature>
<reference evidence="4" key="3">
    <citation type="submission" date="2025-08" db="UniProtKB">
        <authorList>
            <consortium name="Ensembl"/>
        </authorList>
    </citation>
    <scope>IDENTIFICATION</scope>
</reference>
<dbReference type="Proteomes" id="UP000008144">
    <property type="component" value="Chromosome 1"/>
</dbReference>
<dbReference type="PANTHER" id="PTHR46370:SF1">
    <property type="entry name" value="GPALPP MOTIFS-CONTAINING PROTEIN 1"/>
    <property type="match status" value="1"/>
</dbReference>
<dbReference type="OMA" id="WMTSVPK"/>